<evidence type="ECO:0000313" key="4">
    <source>
        <dbReference type="Proteomes" id="UP000263273"/>
    </source>
</evidence>
<sequence length="303" mass="33990">MRSKGIIMLVFFALVVVSGFFLLRHDSSSTVLRAERAKIVISFGEDLTDQQKRELMDYFYSWQKGRDRDTQYITVSNKEERDYLQGLIDEELIGSRAISSVYCETLDRSRGIEVETRNITAITPFMYANALSTAGIENARVIVAAPFAVSGTAALTGIIKAFETAQGEKLDEKAKETAHEEIAETSKLARKIGSNKAEKLIYEVKRQVVERNISEPEEIKKIILEVSAKLNINIPAADIERMVGLMQRLNSLNMNISRLNEQLSGLERSWNEVKSNSRESNGLLNQLLDALRDLITGLKNALA</sequence>
<accession>A0A354YZ34</accession>
<feature type="transmembrane region" description="Helical" evidence="2">
    <location>
        <begin position="6"/>
        <end position="23"/>
    </location>
</feature>
<keyword evidence="2" id="KW-1133">Transmembrane helix</keyword>
<keyword evidence="2" id="KW-0812">Transmembrane</keyword>
<evidence type="ECO:0000313" key="3">
    <source>
        <dbReference type="EMBL" id="HBK53976.1"/>
    </source>
</evidence>
<protein>
    <submittedName>
        <fullName evidence="3">DUF1002 domain-containing protein</fullName>
    </submittedName>
</protein>
<feature type="coiled-coil region" evidence="1">
    <location>
        <begin position="242"/>
        <end position="276"/>
    </location>
</feature>
<dbReference type="AlphaFoldDB" id="A0A354YZ34"/>
<gene>
    <name evidence="3" type="ORF">DDZ44_08580</name>
</gene>
<dbReference type="InterPro" id="IPR009343">
    <property type="entry name" value="DUF1002"/>
</dbReference>
<dbReference type="Proteomes" id="UP000263273">
    <property type="component" value="Unassembled WGS sequence"/>
</dbReference>
<dbReference type="Pfam" id="PF06207">
    <property type="entry name" value="DUF1002"/>
    <property type="match status" value="1"/>
</dbReference>
<organism evidence="3 4">
    <name type="scientific">Syntrophomonas wolfei</name>
    <dbReference type="NCBI Taxonomy" id="863"/>
    <lineage>
        <taxon>Bacteria</taxon>
        <taxon>Bacillati</taxon>
        <taxon>Bacillota</taxon>
        <taxon>Clostridia</taxon>
        <taxon>Eubacteriales</taxon>
        <taxon>Syntrophomonadaceae</taxon>
        <taxon>Syntrophomonas</taxon>
    </lineage>
</organism>
<name>A0A354YZ34_9FIRM</name>
<comment type="caution">
    <text evidence="3">The sequence shown here is derived from an EMBL/GenBank/DDBJ whole genome shotgun (WGS) entry which is preliminary data.</text>
</comment>
<keyword evidence="1" id="KW-0175">Coiled coil</keyword>
<evidence type="ECO:0000256" key="1">
    <source>
        <dbReference type="SAM" id="Coils"/>
    </source>
</evidence>
<dbReference type="EMBL" id="DNZF01000188">
    <property type="protein sequence ID" value="HBK53976.1"/>
    <property type="molecule type" value="Genomic_DNA"/>
</dbReference>
<evidence type="ECO:0000256" key="2">
    <source>
        <dbReference type="SAM" id="Phobius"/>
    </source>
</evidence>
<keyword evidence="2" id="KW-0472">Membrane</keyword>
<dbReference type="STRING" id="378794.GCA_001570625_00559"/>
<proteinExistence type="predicted"/>
<reference evidence="3 4" key="1">
    <citation type="journal article" date="2018" name="Nat. Biotechnol.">
        <title>A standardized bacterial taxonomy based on genome phylogeny substantially revises the tree of life.</title>
        <authorList>
            <person name="Parks D.H."/>
            <person name="Chuvochina M."/>
            <person name="Waite D.W."/>
            <person name="Rinke C."/>
            <person name="Skarshewski A."/>
            <person name="Chaumeil P.A."/>
            <person name="Hugenholtz P."/>
        </authorList>
    </citation>
    <scope>NUCLEOTIDE SEQUENCE [LARGE SCALE GENOMIC DNA]</scope>
    <source>
        <strain evidence="3">UBA10948</strain>
    </source>
</reference>